<evidence type="ECO:0000256" key="9">
    <source>
        <dbReference type="PROSITE-ProRule" id="PRU10141"/>
    </source>
</evidence>
<dbReference type="InterPro" id="IPR017441">
    <property type="entry name" value="Protein_kinase_ATP_BS"/>
</dbReference>
<dbReference type="FunFam" id="3.80.10.10:FF:000111">
    <property type="entry name" value="LRR receptor-like serine/threonine-protein kinase ERECTA"/>
    <property type="match status" value="1"/>
</dbReference>
<gene>
    <name evidence="12" type="ORF">NYM_LOCUS28742</name>
</gene>
<keyword evidence="9" id="KW-0067">ATP-binding</keyword>
<evidence type="ECO:0000256" key="1">
    <source>
        <dbReference type="ARBA" id="ARBA00004167"/>
    </source>
</evidence>
<evidence type="ECO:0000256" key="2">
    <source>
        <dbReference type="ARBA" id="ARBA00009592"/>
    </source>
</evidence>
<feature type="domain" description="Protein kinase" evidence="11">
    <location>
        <begin position="255"/>
        <end position="308"/>
    </location>
</feature>
<proteinExistence type="inferred from homology"/>
<dbReference type="GO" id="GO:0005524">
    <property type="term" value="F:ATP binding"/>
    <property type="evidence" value="ECO:0007669"/>
    <property type="project" value="UniProtKB-UniRule"/>
</dbReference>
<evidence type="ECO:0000256" key="8">
    <source>
        <dbReference type="ARBA" id="ARBA00023180"/>
    </source>
</evidence>
<dbReference type="Pfam" id="PF00560">
    <property type="entry name" value="LRR_1"/>
    <property type="match status" value="4"/>
</dbReference>
<protein>
    <recommendedName>
        <fullName evidence="11">Protein kinase domain-containing protein</fullName>
    </recommendedName>
</protein>
<dbReference type="GO" id="GO:0004672">
    <property type="term" value="F:protein kinase activity"/>
    <property type="evidence" value="ECO:0007669"/>
    <property type="project" value="InterPro"/>
</dbReference>
<keyword evidence="7 10" id="KW-0472">Membrane</keyword>
<comment type="similarity">
    <text evidence="2">Belongs to the RLP family.</text>
</comment>
<evidence type="ECO:0000256" key="10">
    <source>
        <dbReference type="SAM" id="Phobius"/>
    </source>
</evidence>
<dbReference type="PANTHER" id="PTHR27008">
    <property type="entry name" value="OS04G0122200 PROTEIN"/>
    <property type="match status" value="1"/>
</dbReference>
<dbReference type="EMBL" id="LR721790">
    <property type="protein sequence ID" value="VVW83286.1"/>
    <property type="molecule type" value="Genomic_DNA"/>
</dbReference>
<dbReference type="Gene3D" id="3.80.10.10">
    <property type="entry name" value="Ribonuclease Inhibitor"/>
    <property type="match status" value="1"/>
</dbReference>
<evidence type="ECO:0000256" key="7">
    <source>
        <dbReference type="ARBA" id="ARBA00023136"/>
    </source>
</evidence>
<organism evidence="12">
    <name type="scientific">Nymphaea colorata</name>
    <name type="common">pocket water lily</name>
    <dbReference type="NCBI Taxonomy" id="210225"/>
    <lineage>
        <taxon>Eukaryota</taxon>
        <taxon>Viridiplantae</taxon>
        <taxon>Streptophyta</taxon>
        <taxon>Embryophyta</taxon>
        <taxon>Tracheophyta</taxon>
        <taxon>Spermatophyta</taxon>
        <taxon>Magnoliopsida</taxon>
        <taxon>Nymphaeales</taxon>
        <taxon>Nymphaeaceae</taxon>
        <taxon>Nymphaea</taxon>
    </lineage>
</organism>
<name>A0A5K1H6A6_9MAGN</name>
<dbReference type="PROSITE" id="PS50011">
    <property type="entry name" value="PROTEIN_KINASE_DOM"/>
    <property type="match status" value="1"/>
</dbReference>
<dbReference type="SUPFAM" id="SSF56112">
    <property type="entry name" value="Protein kinase-like (PK-like)"/>
    <property type="match status" value="1"/>
</dbReference>
<keyword evidence="3" id="KW-0433">Leucine-rich repeat</keyword>
<evidence type="ECO:0000259" key="11">
    <source>
        <dbReference type="PROSITE" id="PS50011"/>
    </source>
</evidence>
<feature type="transmembrane region" description="Helical" evidence="10">
    <location>
        <begin position="196"/>
        <end position="217"/>
    </location>
</feature>
<feature type="binding site" evidence="9">
    <location>
        <position position="283"/>
    </location>
    <ligand>
        <name>ATP</name>
        <dbReference type="ChEBI" id="CHEBI:30616"/>
    </ligand>
</feature>
<dbReference type="InterPro" id="IPR001611">
    <property type="entry name" value="Leu-rich_rpt"/>
</dbReference>
<dbReference type="PANTHER" id="PTHR27008:SF497">
    <property type="entry name" value="OS11G0695000 PROTEIN"/>
    <property type="match status" value="1"/>
</dbReference>
<keyword evidence="5" id="KW-0677">Repeat</keyword>
<dbReference type="InterPro" id="IPR032675">
    <property type="entry name" value="LRR_dom_sf"/>
</dbReference>
<dbReference type="PROSITE" id="PS00107">
    <property type="entry name" value="PROTEIN_KINASE_ATP"/>
    <property type="match status" value="1"/>
</dbReference>
<evidence type="ECO:0000256" key="3">
    <source>
        <dbReference type="ARBA" id="ARBA00022614"/>
    </source>
</evidence>
<keyword evidence="9" id="KW-0547">Nucleotide-binding</keyword>
<evidence type="ECO:0000313" key="12">
    <source>
        <dbReference type="EMBL" id="VVW83286.1"/>
    </source>
</evidence>
<accession>A0A5K1H6A6</accession>
<dbReference type="GO" id="GO:0016020">
    <property type="term" value="C:membrane"/>
    <property type="evidence" value="ECO:0007669"/>
    <property type="project" value="UniProtKB-SubCell"/>
</dbReference>
<dbReference type="AlphaFoldDB" id="A0A5K1H6A6"/>
<keyword evidence="6 10" id="KW-1133">Transmembrane helix</keyword>
<comment type="subcellular location">
    <subcellularLocation>
        <location evidence="1">Membrane</location>
        <topology evidence="1">Single-pass membrane protein</topology>
    </subcellularLocation>
</comment>
<evidence type="ECO:0000256" key="4">
    <source>
        <dbReference type="ARBA" id="ARBA00022692"/>
    </source>
</evidence>
<evidence type="ECO:0000256" key="6">
    <source>
        <dbReference type="ARBA" id="ARBA00022989"/>
    </source>
</evidence>
<dbReference type="InterPro" id="IPR011009">
    <property type="entry name" value="Kinase-like_dom_sf"/>
</dbReference>
<sequence>MLIGSISSSINNHTSLQRLYLSSNNLLSTLPPDLCELKDSWELYLQDNSFTGHLPLGIGNFIITDHMDISANKLSGELPASLSKLQMLEYLNLSQNTFDGRIPEQFDHMLNLGTIDLSHNKLSGEIPKSLEKLQYIQVLDLSFNLLEGEIPSGGKFANLSAESFLGNYALCGAPKFQVPLCIHKTERQSNSNVDKVIVACTIEGSALLVIVCTFIGISCYRKKRFLKHPDDIERLWGITLPVISHRELVHATSNFSNANFLGNGSFGSVYKGILADGTTVAVKVLNLLFEGASKSFDIECTVMHQIRH</sequence>
<dbReference type="InterPro" id="IPR051809">
    <property type="entry name" value="Plant_receptor-like_S/T_kinase"/>
</dbReference>
<dbReference type="Gene3D" id="3.30.200.20">
    <property type="entry name" value="Phosphorylase Kinase, domain 1"/>
    <property type="match status" value="1"/>
</dbReference>
<dbReference type="SUPFAM" id="SSF52058">
    <property type="entry name" value="L domain-like"/>
    <property type="match status" value="1"/>
</dbReference>
<keyword evidence="4 10" id="KW-0812">Transmembrane</keyword>
<keyword evidence="8" id="KW-0325">Glycoprotein</keyword>
<reference evidence="12" key="1">
    <citation type="submission" date="2019-09" db="EMBL/GenBank/DDBJ databases">
        <authorList>
            <person name="Zhang L."/>
        </authorList>
    </citation>
    <scope>NUCLEOTIDE SEQUENCE</scope>
</reference>
<evidence type="ECO:0000256" key="5">
    <source>
        <dbReference type="ARBA" id="ARBA00022737"/>
    </source>
</evidence>
<dbReference type="InterPro" id="IPR000719">
    <property type="entry name" value="Prot_kinase_dom"/>
</dbReference>